<proteinExistence type="predicted"/>
<comment type="caution">
    <text evidence="2">The sequence shown here is derived from an EMBL/GenBank/DDBJ whole genome shotgun (WGS) entry which is preliminary data.</text>
</comment>
<accession>A0A834MNR8</accession>
<protein>
    <submittedName>
        <fullName evidence="2">Uncharacterized protein</fullName>
    </submittedName>
</protein>
<dbReference type="Proteomes" id="UP000625711">
    <property type="component" value="Unassembled WGS sequence"/>
</dbReference>
<evidence type="ECO:0000313" key="2">
    <source>
        <dbReference type="EMBL" id="KAF7286109.1"/>
    </source>
</evidence>
<evidence type="ECO:0000256" key="1">
    <source>
        <dbReference type="SAM" id="MobiDB-lite"/>
    </source>
</evidence>
<name>A0A834MNR8_RHYFE</name>
<sequence length="66" mass="7126">MCAGLTECSRLQRGESGTEKDSAGPCIPQKPLRFHMIRGGISLWISTSPGIPLQSGRRVEIEVTSV</sequence>
<keyword evidence="3" id="KW-1185">Reference proteome</keyword>
<organism evidence="2 3">
    <name type="scientific">Rhynchophorus ferrugineus</name>
    <name type="common">Red palm weevil</name>
    <name type="synonym">Curculio ferrugineus</name>
    <dbReference type="NCBI Taxonomy" id="354439"/>
    <lineage>
        <taxon>Eukaryota</taxon>
        <taxon>Metazoa</taxon>
        <taxon>Ecdysozoa</taxon>
        <taxon>Arthropoda</taxon>
        <taxon>Hexapoda</taxon>
        <taxon>Insecta</taxon>
        <taxon>Pterygota</taxon>
        <taxon>Neoptera</taxon>
        <taxon>Endopterygota</taxon>
        <taxon>Coleoptera</taxon>
        <taxon>Polyphaga</taxon>
        <taxon>Cucujiformia</taxon>
        <taxon>Curculionidae</taxon>
        <taxon>Dryophthorinae</taxon>
        <taxon>Rhynchophorus</taxon>
    </lineage>
</organism>
<dbReference type="AlphaFoldDB" id="A0A834MNR8"/>
<dbReference type="EMBL" id="JAACXV010000037">
    <property type="protein sequence ID" value="KAF7286109.1"/>
    <property type="molecule type" value="Genomic_DNA"/>
</dbReference>
<evidence type="ECO:0000313" key="3">
    <source>
        <dbReference type="Proteomes" id="UP000625711"/>
    </source>
</evidence>
<gene>
    <name evidence="2" type="ORF">GWI33_007757</name>
</gene>
<feature type="region of interest" description="Disordered" evidence="1">
    <location>
        <begin position="1"/>
        <end position="26"/>
    </location>
</feature>
<reference evidence="2" key="1">
    <citation type="submission" date="2020-08" db="EMBL/GenBank/DDBJ databases">
        <title>Genome sequencing and assembly of the red palm weevil Rhynchophorus ferrugineus.</title>
        <authorList>
            <person name="Dias G.B."/>
            <person name="Bergman C.M."/>
            <person name="Manee M."/>
        </authorList>
    </citation>
    <scope>NUCLEOTIDE SEQUENCE</scope>
    <source>
        <strain evidence="2">AA-2017</strain>
        <tissue evidence="2">Whole larva</tissue>
    </source>
</reference>
<feature type="compositionally biased region" description="Basic and acidic residues" evidence="1">
    <location>
        <begin position="10"/>
        <end position="22"/>
    </location>
</feature>